<evidence type="ECO:0000313" key="1">
    <source>
        <dbReference type="EMBL" id="OMH40081.1"/>
    </source>
</evidence>
<gene>
    <name evidence="1" type="ORF">BLW93_07100</name>
</gene>
<proteinExistence type="predicted"/>
<accession>A0A1R1MJU7</accession>
<reference evidence="1 2" key="1">
    <citation type="submission" date="2016-10" db="EMBL/GenBank/DDBJ databases">
        <title>Genome sequence of a sulfur-reducing bacterium Desulfurobacterium indicum K6013.</title>
        <authorList>
            <person name="Cao J."/>
            <person name="Shao Z."/>
            <person name="Alain K."/>
            <person name="Jebbar M."/>
        </authorList>
    </citation>
    <scope>NUCLEOTIDE SEQUENCE [LARGE SCALE GENOMIC DNA]</scope>
    <source>
        <strain evidence="1 2">K6013</strain>
    </source>
</reference>
<evidence type="ECO:0000313" key="2">
    <source>
        <dbReference type="Proteomes" id="UP000187408"/>
    </source>
</evidence>
<keyword evidence="2" id="KW-1185">Reference proteome</keyword>
<protein>
    <submittedName>
        <fullName evidence="1">Uncharacterized protein</fullName>
    </submittedName>
</protein>
<dbReference type="EMBL" id="MOEN01000029">
    <property type="protein sequence ID" value="OMH40081.1"/>
    <property type="molecule type" value="Genomic_DNA"/>
</dbReference>
<organism evidence="1 2">
    <name type="scientific">Desulfurobacterium indicum</name>
    <dbReference type="NCBI Taxonomy" id="1914305"/>
    <lineage>
        <taxon>Bacteria</taxon>
        <taxon>Pseudomonadati</taxon>
        <taxon>Aquificota</taxon>
        <taxon>Aquificia</taxon>
        <taxon>Desulfurobacteriales</taxon>
        <taxon>Desulfurobacteriaceae</taxon>
        <taxon>Desulfurobacterium</taxon>
    </lineage>
</organism>
<name>A0A1R1MJU7_9BACT</name>
<comment type="caution">
    <text evidence="1">The sequence shown here is derived from an EMBL/GenBank/DDBJ whole genome shotgun (WGS) entry which is preliminary data.</text>
</comment>
<dbReference type="Proteomes" id="UP000187408">
    <property type="component" value="Unassembled WGS sequence"/>
</dbReference>
<dbReference type="AlphaFoldDB" id="A0A1R1MJU7"/>
<dbReference type="STRING" id="1914305.BLW93_07100"/>
<sequence>MLLKKWQPNTEAIEELNSILKSYKLSQSQKTLINIMINNIQKGIQGEKNSSVLHRLLFKGFKKLGCHS</sequence>